<evidence type="ECO:0000256" key="2">
    <source>
        <dbReference type="SAM" id="Phobius"/>
    </source>
</evidence>
<dbReference type="Gene3D" id="2.60.40.1240">
    <property type="match status" value="1"/>
</dbReference>
<protein>
    <recommendedName>
        <fullName evidence="3">DUF5067 domain-containing protein</fullName>
    </recommendedName>
</protein>
<name>D0WFQ1_SLAES</name>
<sequence>MSDLNVNIEKKPTSGLAIAGLVLGILAIVTSLIPIINNGSFILALIGLVLGVVGLIGIRKGTKGGKGIAIAAIVLTIVSIVLVLISQQVYSAAIDKALDNSMSEANSASSTDETSASSDAVAAADKTSSKYQVSIDNAMVTTDYNGDKAIVVTYSWTNNSDDTTSAMVALSEKAFQDGVQLETAFVNDLDNDGHMADVRPGAGTTYQVAYSLKSDSDVEVEVAELFSFSKEKIATATFSVA</sequence>
<dbReference type="RefSeq" id="WP_006361896.1">
    <property type="nucleotide sequence ID" value="NZ_GG700630.1"/>
</dbReference>
<keyword evidence="2" id="KW-1133">Transmembrane helix</keyword>
<dbReference type="HOGENOM" id="CLU_086278_0_0_11"/>
<keyword evidence="1" id="KW-0732">Signal</keyword>
<dbReference type="InterPro" id="IPR029050">
    <property type="entry name" value="Immunoprotect_excell_Ig-like"/>
</dbReference>
<comment type="caution">
    <text evidence="4">The sequence shown here is derived from an EMBL/GenBank/DDBJ whole genome shotgun (WGS) entry which is preliminary data.</text>
</comment>
<evidence type="ECO:0000259" key="3">
    <source>
        <dbReference type="Pfam" id="PF16729"/>
    </source>
</evidence>
<evidence type="ECO:0000313" key="4">
    <source>
        <dbReference type="EMBL" id="EEZ61314.1"/>
    </source>
</evidence>
<evidence type="ECO:0000256" key="1">
    <source>
        <dbReference type="ARBA" id="ARBA00022729"/>
    </source>
</evidence>
<evidence type="ECO:0000313" key="5">
    <source>
        <dbReference type="Proteomes" id="UP000006001"/>
    </source>
</evidence>
<keyword evidence="2" id="KW-0812">Transmembrane</keyword>
<feature type="transmembrane region" description="Helical" evidence="2">
    <location>
        <begin position="12"/>
        <end position="33"/>
    </location>
</feature>
<keyword evidence="5" id="KW-1185">Reference proteome</keyword>
<proteinExistence type="predicted"/>
<feature type="transmembrane region" description="Helical" evidence="2">
    <location>
        <begin position="70"/>
        <end position="90"/>
    </location>
</feature>
<feature type="transmembrane region" description="Helical" evidence="2">
    <location>
        <begin position="39"/>
        <end position="58"/>
    </location>
</feature>
<organism evidence="4 5">
    <name type="scientific">Slackia exigua (strain ATCC 700122 / DSM 15923 / CIP 105133 / JCM 11022 / KCTC 5966 / S-7)</name>
    <dbReference type="NCBI Taxonomy" id="649764"/>
    <lineage>
        <taxon>Bacteria</taxon>
        <taxon>Bacillati</taxon>
        <taxon>Actinomycetota</taxon>
        <taxon>Coriobacteriia</taxon>
        <taxon>Eggerthellales</taxon>
        <taxon>Eggerthellaceae</taxon>
        <taxon>Slackia</taxon>
    </lineage>
</organism>
<dbReference type="eggNOG" id="ENOG5033A46">
    <property type="taxonomic scope" value="Bacteria"/>
</dbReference>
<dbReference type="Pfam" id="PF16729">
    <property type="entry name" value="DUF5067"/>
    <property type="match status" value="1"/>
</dbReference>
<dbReference type="GeneID" id="85007258"/>
<accession>D0WFQ1</accession>
<dbReference type="InterPro" id="IPR031989">
    <property type="entry name" value="DUF5067"/>
</dbReference>
<keyword evidence="2" id="KW-0472">Membrane</keyword>
<reference evidence="4" key="1">
    <citation type="submission" date="2009-10" db="EMBL/GenBank/DDBJ databases">
        <authorList>
            <person name="Weinstock G."/>
            <person name="Sodergren E."/>
            <person name="Clifton S."/>
            <person name="Fulton L."/>
            <person name="Fulton B."/>
            <person name="Courtney L."/>
            <person name="Fronick C."/>
            <person name="Harrison M."/>
            <person name="Strong C."/>
            <person name="Farmer C."/>
            <person name="Delahaunty K."/>
            <person name="Markovic C."/>
            <person name="Hall O."/>
            <person name="Minx P."/>
            <person name="Tomlinson C."/>
            <person name="Mitreva M."/>
            <person name="Nelson J."/>
            <person name="Hou S."/>
            <person name="Wollam A."/>
            <person name="Pepin K.H."/>
            <person name="Johnson M."/>
            <person name="Bhonagiri V."/>
            <person name="Nash W.E."/>
            <person name="Warren W."/>
            <person name="Chinwalla A."/>
            <person name="Mardis E.R."/>
            <person name="Wilson R.K."/>
        </authorList>
    </citation>
    <scope>NUCLEOTIDE SEQUENCE [LARGE SCALE GENOMIC DNA]</scope>
    <source>
        <strain evidence="4">ATCC 700122</strain>
    </source>
</reference>
<feature type="domain" description="DUF5067" evidence="3">
    <location>
        <begin position="107"/>
        <end position="223"/>
    </location>
</feature>
<gene>
    <name evidence="4" type="ORF">HMPREF0762_00650</name>
</gene>
<dbReference type="STRING" id="649764.HMPREF0762_00650"/>
<dbReference type="OrthoDB" id="3240463at2"/>
<dbReference type="AlphaFoldDB" id="D0WFQ1"/>
<dbReference type="Proteomes" id="UP000006001">
    <property type="component" value="Unassembled WGS sequence"/>
</dbReference>
<dbReference type="EMBL" id="ACUX02000006">
    <property type="protein sequence ID" value="EEZ61314.1"/>
    <property type="molecule type" value="Genomic_DNA"/>
</dbReference>